<dbReference type="PROSITE" id="PS00636">
    <property type="entry name" value="DNAJ_1"/>
    <property type="match status" value="1"/>
</dbReference>
<keyword evidence="1" id="KW-0812">Transmembrane</keyword>
<dbReference type="CDD" id="cd06257">
    <property type="entry name" value="DnaJ"/>
    <property type="match status" value="2"/>
</dbReference>
<proteinExistence type="predicted"/>
<sequence length="347" mass="40209">MQDAMSFLRTISMTLMLKRNVSYLPKKPNYYKVLGVESNASTEEIKAAFVKKSKEAKQAYDCLRNPKKRSTYDNEVISTAGHLREVVDPRFGGSDIVDFNKNRTACPEQFAGYSSVNVHFRDPEKEYHEEKRKDKLLIVFAAVSGGFILVNIGYIWVNTYLAPVTVIMLDSLLIKYHPDVAGRNADAEAKFIEINEAYECLKDPEKRKVYDNEGCCEHHYADFSRSKIWKEFNRMRTERESYDESIKRESQKIWEQFFKERDAKWQEFRTNPVFNVGSSRLSKHDFSSKNSIEPTESMQFSYMNHPPSEHTDAWSNVVNSAVHNSGVVDVDLEHETQSISHRHEDSV</sequence>
<keyword evidence="4" id="KW-1185">Reference proteome</keyword>
<feature type="domain" description="J" evidence="2">
    <location>
        <begin position="29"/>
        <end position="214"/>
    </location>
</feature>
<dbReference type="SMART" id="SM00271">
    <property type="entry name" value="DnaJ"/>
    <property type="match status" value="2"/>
</dbReference>
<dbReference type="InterPro" id="IPR018253">
    <property type="entry name" value="DnaJ_domain_CS"/>
</dbReference>
<protein>
    <submittedName>
        <fullName evidence="3">DnaJ domain protein</fullName>
    </submittedName>
</protein>
<keyword evidence="1" id="KW-0472">Membrane</keyword>
<evidence type="ECO:0000313" key="4">
    <source>
        <dbReference type="Proteomes" id="UP000053766"/>
    </source>
</evidence>
<reference evidence="4" key="2">
    <citation type="journal article" date="2016" name="Sci. Rep.">
        <title>Dictyocaulus viviparus genome, variome and transcriptome elucidate lungworm biology and support future intervention.</title>
        <authorList>
            <person name="McNulty S.N."/>
            <person name="Strube C."/>
            <person name="Rosa B.A."/>
            <person name="Martin J.C."/>
            <person name="Tyagi R."/>
            <person name="Choi Y.J."/>
            <person name="Wang Q."/>
            <person name="Hallsworth Pepin K."/>
            <person name="Zhang X."/>
            <person name="Ozersky P."/>
            <person name="Wilson R.K."/>
            <person name="Sternberg P.W."/>
            <person name="Gasser R.B."/>
            <person name="Mitreva M."/>
        </authorList>
    </citation>
    <scope>NUCLEOTIDE SEQUENCE [LARGE SCALE GENOMIC DNA]</scope>
    <source>
        <strain evidence="4">HannoverDv2000</strain>
    </source>
</reference>
<dbReference type="STRING" id="29172.A0A0D8Y684"/>
<dbReference type="Gene3D" id="1.10.287.110">
    <property type="entry name" value="DnaJ domain"/>
    <property type="match status" value="2"/>
</dbReference>
<evidence type="ECO:0000313" key="3">
    <source>
        <dbReference type="EMBL" id="KJH52363.1"/>
    </source>
</evidence>
<dbReference type="PRINTS" id="PR00625">
    <property type="entry name" value="JDOMAIN"/>
</dbReference>
<dbReference type="Proteomes" id="UP000053766">
    <property type="component" value="Unassembled WGS sequence"/>
</dbReference>
<dbReference type="InterPro" id="IPR050817">
    <property type="entry name" value="DjlA_DnaK_co-chaperone"/>
</dbReference>
<dbReference type="PROSITE" id="PS50076">
    <property type="entry name" value="DNAJ_2"/>
    <property type="match status" value="1"/>
</dbReference>
<evidence type="ECO:0000259" key="2">
    <source>
        <dbReference type="PROSITE" id="PS50076"/>
    </source>
</evidence>
<reference evidence="3 4" key="1">
    <citation type="submission" date="2013-11" db="EMBL/GenBank/DDBJ databases">
        <title>Draft genome of the bovine lungworm Dictyocaulus viviparus.</title>
        <authorList>
            <person name="Mitreva M."/>
        </authorList>
    </citation>
    <scope>NUCLEOTIDE SEQUENCE [LARGE SCALE GENOMIC DNA]</scope>
    <source>
        <strain evidence="3 4">HannoverDv2000</strain>
    </source>
</reference>
<dbReference type="InterPro" id="IPR001623">
    <property type="entry name" value="DnaJ_domain"/>
</dbReference>
<name>A0A0D8Y684_DICVI</name>
<dbReference type="AlphaFoldDB" id="A0A0D8Y684"/>
<dbReference type="Pfam" id="PF00226">
    <property type="entry name" value="DnaJ"/>
    <property type="match status" value="1"/>
</dbReference>
<keyword evidence="1" id="KW-1133">Transmembrane helix</keyword>
<organism evidence="3 4">
    <name type="scientific">Dictyocaulus viviparus</name>
    <name type="common">Bovine lungworm</name>
    <dbReference type="NCBI Taxonomy" id="29172"/>
    <lineage>
        <taxon>Eukaryota</taxon>
        <taxon>Metazoa</taxon>
        <taxon>Ecdysozoa</taxon>
        <taxon>Nematoda</taxon>
        <taxon>Chromadorea</taxon>
        <taxon>Rhabditida</taxon>
        <taxon>Rhabditina</taxon>
        <taxon>Rhabditomorpha</taxon>
        <taxon>Strongyloidea</taxon>
        <taxon>Metastrongylidae</taxon>
        <taxon>Dictyocaulus</taxon>
    </lineage>
</organism>
<dbReference type="PANTHER" id="PTHR24074">
    <property type="entry name" value="CO-CHAPERONE PROTEIN DJLA"/>
    <property type="match status" value="1"/>
</dbReference>
<gene>
    <name evidence="3" type="ORF">DICVIV_01455</name>
</gene>
<dbReference type="OrthoDB" id="376357at2759"/>
<dbReference type="EMBL" id="KN716166">
    <property type="protein sequence ID" value="KJH52363.1"/>
    <property type="molecule type" value="Genomic_DNA"/>
</dbReference>
<accession>A0A0D8Y684</accession>
<evidence type="ECO:0000256" key="1">
    <source>
        <dbReference type="SAM" id="Phobius"/>
    </source>
</evidence>
<dbReference type="SUPFAM" id="SSF46565">
    <property type="entry name" value="Chaperone J-domain"/>
    <property type="match status" value="2"/>
</dbReference>
<dbReference type="InterPro" id="IPR036869">
    <property type="entry name" value="J_dom_sf"/>
</dbReference>
<feature type="transmembrane region" description="Helical" evidence="1">
    <location>
        <begin position="136"/>
        <end position="157"/>
    </location>
</feature>